<dbReference type="SUPFAM" id="SSF54637">
    <property type="entry name" value="Thioesterase/thiol ester dehydrase-isomerase"/>
    <property type="match status" value="1"/>
</dbReference>
<gene>
    <name evidence="1" type="ORF">LODBEIA_P54250</name>
</gene>
<dbReference type="Gene3D" id="3.10.129.10">
    <property type="entry name" value="Hotdog Thioesterase"/>
    <property type="match status" value="1"/>
</dbReference>
<organism evidence="1 2">
    <name type="scientific">Lodderomyces beijingensis</name>
    <dbReference type="NCBI Taxonomy" id="1775926"/>
    <lineage>
        <taxon>Eukaryota</taxon>
        <taxon>Fungi</taxon>
        <taxon>Dikarya</taxon>
        <taxon>Ascomycota</taxon>
        <taxon>Saccharomycotina</taxon>
        <taxon>Pichiomycetes</taxon>
        <taxon>Debaryomycetaceae</taxon>
        <taxon>Candida/Lodderomyces clade</taxon>
        <taxon>Lodderomyces</taxon>
    </lineage>
</organism>
<proteinExistence type="predicted"/>
<evidence type="ECO:0008006" key="3">
    <source>
        <dbReference type="Google" id="ProtNLM"/>
    </source>
</evidence>
<evidence type="ECO:0000313" key="2">
    <source>
        <dbReference type="Proteomes" id="UP001497383"/>
    </source>
</evidence>
<dbReference type="RefSeq" id="XP_066832363.1">
    <property type="nucleotide sequence ID" value="XM_066975756.1"/>
</dbReference>
<dbReference type="GeneID" id="92210621"/>
<dbReference type="PANTHER" id="PTHR47260">
    <property type="entry name" value="UPF0644 PROTEIN PB2B4.06"/>
    <property type="match status" value="1"/>
</dbReference>
<protein>
    <recommendedName>
        <fullName evidence="3">Thioesterase domain-containing protein</fullName>
    </recommendedName>
</protein>
<sequence>MWKSLNLNERRAKTINLNHHQQSPPAMMRRLPSSVQPVFKNRTTQLLRHYATRSGNVSPLAHLPPRRPNKRWINWYTTTAFLLLGGFISYRETLFDYYESYTHIDERDPKYKLLPIQLEFKLKNLPIYQTLAHPRNHQWFKLSSWENLDRNVLDNQSATATPAKNSENNSNTSPAVTVQDEYHVPELTNQTLAKPGGILIKPVTFHNIQTDENVTIVHAGYRLCGYPFIIHGGIIATLLNETFKRSASLNQHTLSNLKGDFMVENLVINYKSPTFANQFLIVKTKMKDGVSLGGKVVELESVIEDQRGKVLVRSSAVLRDTGRATVLSREADKKKKKTWW</sequence>
<accession>A0ABP0ZSU3</accession>
<dbReference type="Proteomes" id="UP001497383">
    <property type="component" value="Chromosome 7"/>
</dbReference>
<dbReference type="PANTHER" id="PTHR47260:SF1">
    <property type="entry name" value="UPF0644 PROTEIN PB2B4.06"/>
    <property type="match status" value="1"/>
</dbReference>
<name>A0ABP0ZSU3_9ASCO</name>
<dbReference type="EMBL" id="OZ022411">
    <property type="protein sequence ID" value="CAK9441557.1"/>
    <property type="molecule type" value="Genomic_DNA"/>
</dbReference>
<reference evidence="1 2" key="1">
    <citation type="submission" date="2024-03" db="EMBL/GenBank/DDBJ databases">
        <authorList>
            <person name="Brejova B."/>
        </authorList>
    </citation>
    <scope>NUCLEOTIDE SEQUENCE [LARGE SCALE GENOMIC DNA]</scope>
    <source>
        <strain evidence="1 2">CBS 14171</strain>
    </source>
</reference>
<keyword evidence="2" id="KW-1185">Reference proteome</keyword>
<dbReference type="InterPro" id="IPR052061">
    <property type="entry name" value="PTE-AB_protein"/>
</dbReference>
<evidence type="ECO:0000313" key="1">
    <source>
        <dbReference type="EMBL" id="CAK9441557.1"/>
    </source>
</evidence>
<dbReference type="InterPro" id="IPR029069">
    <property type="entry name" value="HotDog_dom_sf"/>
</dbReference>